<protein>
    <submittedName>
        <fullName evidence="1">Uncharacterized protein</fullName>
    </submittedName>
</protein>
<keyword evidence="2" id="KW-1185">Reference proteome</keyword>
<gene>
    <name evidence="1" type="ORF">G2W53_023402</name>
</gene>
<dbReference type="Proteomes" id="UP000634136">
    <property type="component" value="Unassembled WGS sequence"/>
</dbReference>
<evidence type="ECO:0000313" key="1">
    <source>
        <dbReference type="EMBL" id="KAF7817947.1"/>
    </source>
</evidence>
<dbReference type="EMBL" id="JAAIUW010000008">
    <property type="protein sequence ID" value="KAF7817947.1"/>
    <property type="molecule type" value="Genomic_DNA"/>
</dbReference>
<proteinExistence type="predicted"/>
<evidence type="ECO:0000313" key="2">
    <source>
        <dbReference type="Proteomes" id="UP000634136"/>
    </source>
</evidence>
<sequence>MAEEESHNYGITSDPNVALHGVRRMKKPKRMFEFEIGELAAAEHTTAQGCLSPTKGITLLCRHNNFDDDIIMRIFIGFSRFLKLEI</sequence>
<name>A0A834TA33_9FABA</name>
<reference evidence="1" key="1">
    <citation type="submission" date="2020-09" db="EMBL/GenBank/DDBJ databases">
        <title>Genome-Enabled Discovery of Anthraquinone Biosynthesis in Senna tora.</title>
        <authorList>
            <person name="Kang S.-H."/>
            <person name="Pandey R.P."/>
            <person name="Lee C.-M."/>
            <person name="Sim J.-S."/>
            <person name="Jeong J.-T."/>
            <person name="Choi B.-S."/>
            <person name="Jung M."/>
            <person name="Ginzburg D."/>
            <person name="Zhao K."/>
            <person name="Won S.Y."/>
            <person name="Oh T.-J."/>
            <person name="Yu Y."/>
            <person name="Kim N.-H."/>
            <person name="Lee O.R."/>
            <person name="Lee T.-H."/>
            <person name="Bashyal P."/>
            <person name="Kim T.-S."/>
            <person name="Lee W.-H."/>
            <person name="Kawkins C."/>
            <person name="Kim C.-K."/>
            <person name="Kim J.S."/>
            <person name="Ahn B.O."/>
            <person name="Rhee S.Y."/>
            <person name="Sohng J.K."/>
        </authorList>
    </citation>
    <scope>NUCLEOTIDE SEQUENCE</scope>
    <source>
        <tissue evidence="1">Leaf</tissue>
    </source>
</reference>
<accession>A0A834TA33</accession>
<dbReference type="AlphaFoldDB" id="A0A834TA33"/>
<organism evidence="1 2">
    <name type="scientific">Senna tora</name>
    <dbReference type="NCBI Taxonomy" id="362788"/>
    <lineage>
        <taxon>Eukaryota</taxon>
        <taxon>Viridiplantae</taxon>
        <taxon>Streptophyta</taxon>
        <taxon>Embryophyta</taxon>
        <taxon>Tracheophyta</taxon>
        <taxon>Spermatophyta</taxon>
        <taxon>Magnoliopsida</taxon>
        <taxon>eudicotyledons</taxon>
        <taxon>Gunneridae</taxon>
        <taxon>Pentapetalae</taxon>
        <taxon>rosids</taxon>
        <taxon>fabids</taxon>
        <taxon>Fabales</taxon>
        <taxon>Fabaceae</taxon>
        <taxon>Caesalpinioideae</taxon>
        <taxon>Cassia clade</taxon>
        <taxon>Senna</taxon>
    </lineage>
</organism>
<comment type="caution">
    <text evidence="1">The sequence shown here is derived from an EMBL/GenBank/DDBJ whole genome shotgun (WGS) entry which is preliminary data.</text>
</comment>